<dbReference type="RefSeq" id="XP_002673779.1">
    <property type="nucleotide sequence ID" value="XM_002673733.1"/>
</dbReference>
<dbReference type="SUPFAM" id="SSF63825">
    <property type="entry name" value="YWTD domain"/>
    <property type="match status" value="1"/>
</dbReference>
<keyword evidence="5" id="KW-0472">Membrane</keyword>
<feature type="disulfide bond" evidence="3">
    <location>
        <begin position="549"/>
        <end position="558"/>
    </location>
</feature>
<feature type="chain" id="PRO_5003038745" evidence="6">
    <location>
        <begin position="23"/>
        <end position="792"/>
    </location>
</feature>
<gene>
    <name evidence="8" type="ORF">NAEGRDRAFT_71145</name>
</gene>
<keyword evidence="3" id="KW-0245">EGF-like domain</keyword>
<keyword evidence="5" id="KW-1133">Transmembrane helix</keyword>
<dbReference type="Gene3D" id="2.120.10.30">
    <property type="entry name" value="TolB, C-terminal domain"/>
    <property type="match status" value="1"/>
</dbReference>
<evidence type="ECO:0000313" key="8">
    <source>
        <dbReference type="EMBL" id="EFC41035.1"/>
    </source>
</evidence>
<evidence type="ECO:0000259" key="7">
    <source>
        <dbReference type="PROSITE" id="PS50026"/>
    </source>
</evidence>
<feature type="coiled-coil region" evidence="4">
    <location>
        <begin position="591"/>
        <end position="657"/>
    </location>
</feature>
<dbReference type="SMART" id="SM00181">
    <property type="entry name" value="EGF"/>
    <property type="match status" value="3"/>
</dbReference>
<dbReference type="GeneID" id="8855982"/>
<evidence type="ECO:0000313" key="9">
    <source>
        <dbReference type="Proteomes" id="UP000006671"/>
    </source>
</evidence>
<feature type="signal peptide" evidence="6">
    <location>
        <begin position="1"/>
        <end position="22"/>
    </location>
</feature>
<reference evidence="8 9" key="1">
    <citation type="journal article" date="2010" name="Cell">
        <title>The genome of Naegleria gruberi illuminates early eukaryotic versatility.</title>
        <authorList>
            <person name="Fritz-Laylin L.K."/>
            <person name="Prochnik S.E."/>
            <person name="Ginger M.L."/>
            <person name="Dacks J.B."/>
            <person name="Carpenter M.L."/>
            <person name="Field M.C."/>
            <person name="Kuo A."/>
            <person name="Paredez A."/>
            <person name="Chapman J."/>
            <person name="Pham J."/>
            <person name="Shu S."/>
            <person name="Neupane R."/>
            <person name="Cipriano M."/>
            <person name="Mancuso J."/>
            <person name="Tu H."/>
            <person name="Salamov A."/>
            <person name="Lindquist E."/>
            <person name="Shapiro H."/>
            <person name="Lucas S."/>
            <person name="Grigoriev I.V."/>
            <person name="Cande W.Z."/>
            <person name="Fulton C."/>
            <person name="Rokhsar D.S."/>
            <person name="Dawson S.C."/>
        </authorList>
    </citation>
    <scope>NUCLEOTIDE SEQUENCE [LARGE SCALE GENOMIC DNA]</scope>
    <source>
        <strain evidence="8 9">NEG-M</strain>
    </source>
</reference>
<dbReference type="InterPro" id="IPR011042">
    <property type="entry name" value="6-blade_b-propeller_TolB-like"/>
</dbReference>
<sequence>MKVVFLLFLLVLLLFFSQPSIASDNSKLRRTFLKVITQCSCQEQVTSTLEDFNACRMGSFKYQGAGDHVHFTTELDHKTYVLLMKDKYVVLTAGGGEGFDGVNGTVCRKPGYAGDGDLAIKALMNRPLHNSIDQVTGDRYLTDSRNDCIRKVSNQYIDTVVGTGKFGTGTLVDGLPATSVSLDNPVSTVFAANQLFIQEARGILVVKNEIISIFIDPKATNFEITTFGVSPDGSTVYVAMLQNGSSYLKQYHENGTWTNIMGTSKRQLEVSEFGHNKMAFNSSLYFVSDIVFTNYGTVYIIDNYFHNDSSLIKAQDPRIRYQYSAIHRLEVDGSFTTLQVSDVDTRFSDLDVHPDGNRFIYSTSEGKTQSFIAEYEIYCNEGKALSIDKRRCVPICGQYSSEHPMVCNGHGSCLDNGLCNCTDGWSQIDYCETPICFEDSSDFGGCTGHGKCIGPDECACFKGYASSEDEEKRCQFTLCHGTLSNNHSHVCSGRGSCVEVDNCECYTVNGALAYQGDNCEYALCHGIWSYDTMVCSGNGSCINLDECHCHKDYWGDNCQHKYSNSIILGVAVGGCLLVIVIVLIGIVWFTITRKNNKLKGSNQLLANEKEQLLGDKKQLAGSYQRLANEQNQLLGDYDRLNKKFQDLENQKNLEINIEQNGKVVMKQINLKDIENNANRYISFDYLGNFGIKKIAEINMTRSFLIHSRIFDYQKNEQMSNVVEIISIFTQKDANHPRQYIALRHYPNDRLREASSVVKQAIFTLEGLKKAFLSMCLEISNSKIKHILLWYSN</sequence>
<dbReference type="EMBL" id="GG738888">
    <property type="protein sequence ID" value="EFC41035.1"/>
    <property type="molecule type" value="Genomic_DNA"/>
</dbReference>
<keyword evidence="9" id="KW-1185">Reference proteome</keyword>
<dbReference type="PROSITE" id="PS50026">
    <property type="entry name" value="EGF_3"/>
    <property type="match status" value="1"/>
</dbReference>
<protein>
    <submittedName>
        <fullName evidence="8">Predicted protein</fullName>
    </submittedName>
</protein>
<dbReference type="PROSITE" id="PS01186">
    <property type="entry name" value="EGF_2"/>
    <property type="match status" value="1"/>
</dbReference>
<dbReference type="PROSITE" id="PS00022">
    <property type="entry name" value="EGF_1"/>
    <property type="match status" value="1"/>
</dbReference>
<evidence type="ECO:0000256" key="4">
    <source>
        <dbReference type="SAM" id="Coils"/>
    </source>
</evidence>
<keyword evidence="2 3" id="KW-1015">Disulfide bond</keyword>
<dbReference type="PANTHER" id="PTHR14949:SF56">
    <property type="entry name" value="EGF-LIKE-DOMAIN, MULTIPLE 7"/>
    <property type="match status" value="1"/>
</dbReference>
<dbReference type="AlphaFoldDB" id="D2VQ32"/>
<evidence type="ECO:0000256" key="5">
    <source>
        <dbReference type="SAM" id="Phobius"/>
    </source>
</evidence>
<dbReference type="OrthoDB" id="10060424at2759"/>
<feature type="transmembrane region" description="Helical" evidence="5">
    <location>
        <begin position="566"/>
        <end position="591"/>
    </location>
</feature>
<keyword evidence="1 6" id="KW-0732">Signal</keyword>
<evidence type="ECO:0000256" key="1">
    <source>
        <dbReference type="ARBA" id="ARBA00022729"/>
    </source>
</evidence>
<proteinExistence type="predicted"/>
<feature type="domain" description="EGF-like" evidence="7">
    <location>
        <begin position="520"/>
        <end position="559"/>
    </location>
</feature>
<accession>D2VQ32</accession>
<dbReference type="InterPro" id="IPR050969">
    <property type="entry name" value="Dev_Signal_Modulators"/>
</dbReference>
<dbReference type="eggNOG" id="KOG1225">
    <property type="taxonomic scope" value="Eukaryota"/>
</dbReference>
<dbReference type="InParanoid" id="D2VQ32"/>
<evidence type="ECO:0000256" key="2">
    <source>
        <dbReference type="ARBA" id="ARBA00023157"/>
    </source>
</evidence>
<dbReference type="InterPro" id="IPR000742">
    <property type="entry name" value="EGF"/>
</dbReference>
<comment type="caution">
    <text evidence="3">Lacks conserved residue(s) required for the propagation of feature annotation.</text>
</comment>
<keyword evidence="5" id="KW-0812">Transmembrane</keyword>
<organism evidence="9">
    <name type="scientific">Naegleria gruberi</name>
    <name type="common">Amoeba</name>
    <dbReference type="NCBI Taxonomy" id="5762"/>
    <lineage>
        <taxon>Eukaryota</taxon>
        <taxon>Discoba</taxon>
        <taxon>Heterolobosea</taxon>
        <taxon>Tetramitia</taxon>
        <taxon>Eutetramitia</taxon>
        <taxon>Vahlkampfiidae</taxon>
        <taxon>Naegleria</taxon>
    </lineage>
</organism>
<dbReference type="Proteomes" id="UP000006671">
    <property type="component" value="Unassembled WGS sequence"/>
</dbReference>
<keyword evidence="4" id="KW-0175">Coiled coil</keyword>
<dbReference type="VEuPathDB" id="AmoebaDB:NAEGRDRAFT_71145"/>
<evidence type="ECO:0000256" key="6">
    <source>
        <dbReference type="SAM" id="SignalP"/>
    </source>
</evidence>
<dbReference type="Gene3D" id="2.10.25.10">
    <property type="entry name" value="Laminin"/>
    <property type="match status" value="2"/>
</dbReference>
<dbReference type="PANTHER" id="PTHR14949">
    <property type="entry name" value="EGF-LIKE-DOMAIN, MULTIPLE 7, 8"/>
    <property type="match status" value="1"/>
</dbReference>
<evidence type="ECO:0000256" key="3">
    <source>
        <dbReference type="PROSITE-ProRule" id="PRU00076"/>
    </source>
</evidence>
<name>D2VQ32_NAEGR</name>
<dbReference type="KEGG" id="ngr:NAEGRDRAFT_71145"/>